<evidence type="ECO:0000313" key="2">
    <source>
        <dbReference type="EMBL" id="RGX26333.1"/>
    </source>
</evidence>
<feature type="region of interest" description="Disordered" evidence="1">
    <location>
        <begin position="1"/>
        <end position="28"/>
    </location>
</feature>
<dbReference type="Proteomes" id="UP000283880">
    <property type="component" value="Unassembled WGS sequence"/>
</dbReference>
<protein>
    <submittedName>
        <fullName evidence="2">Uncharacterized protein</fullName>
    </submittedName>
</protein>
<name>A0A413FBA3_9FIRM</name>
<dbReference type="RefSeq" id="WP_007716462.1">
    <property type="nucleotide sequence ID" value="NZ_JAWYJI010000131.1"/>
</dbReference>
<proteinExistence type="predicted"/>
<sequence>MRYFTNNPLERMMMQTPGPVREATPPPAPKGHPCNGCKRYGEGCALPCYRGVAVQTVERRGGNALCDR</sequence>
<evidence type="ECO:0000313" key="3">
    <source>
        <dbReference type="Proteomes" id="UP000283880"/>
    </source>
</evidence>
<accession>A0A413FBA3</accession>
<evidence type="ECO:0000256" key="1">
    <source>
        <dbReference type="SAM" id="MobiDB-lite"/>
    </source>
</evidence>
<comment type="caution">
    <text evidence="2">The sequence shown here is derived from an EMBL/GenBank/DDBJ whole genome shotgun (WGS) entry which is preliminary data.</text>
</comment>
<reference evidence="2 3" key="1">
    <citation type="submission" date="2018-08" db="EMBL/GenBank/DDBJ databases">
        <title>A genome reference for cultivated species of the human gut microbiota.</title>
        <authorList>
            <person name="Zou Y."/>
            <person name="Xue W."/>
            <person name="Luo G."/>
        </authorList>
    </citation>
    <scope>NUCLEOTIDE SEQUENCE [LARGE SCALE GENOMIC DNA]</scope>
    <source>
        <strain evidence="2 3">AF04-15</strain>
    </source>
</reference>
<organism evidence="2 3">
    <name type="scientific">Enterocloster asparagiformis</name>
    <dbReference type="NCBI Taxonomy" id="333367"/>
    <lineage>
        <taxon>Bacteria</taxon>
        <taxon>Bacillati</taxon>
        <taxon>Bacillota</taxon>
        <taxon>Clostridia</taxon>
        <taxon>Lachnospirales</taxon>
        <taxon>Lachnospiraceae</taxon>
        <taxon>Enterocloster</taxon>
    </lineage>
</organism>
<dbReference type="EMBL" id="QSBM01000016">
    <property type="protein sequence ID" value="RGX26333.1"/>
    <property type="molecule type" value="Genomic_DNA"/>
</dbReference>
<gene>
    <name evidence="2" type="ORF">DWV29_19695</name>
</gene>
<dbReference type="OrthoDB" id="1644238at2"/>
<dbReference type="AlphaFoldDB" id="A0A413FBA3"/>